<keyword evidence="3" id="KW-0964">Secreted</keyword>
<evidence type="ECO:0000256" key="3">
    <source>
        <dbReference type="ARBA" id="ARBA00022525"/>
    </source>
</evidence>
<dbReference type="SUPFAM" id="SSF57501">
    <property type="entry name" value="Cystine-knot cytokines"/>
    <property type="match status" value="1"/>
</dbReference>
<organism evidence="6 7">
    <name type="scientific">Syphacia muris</name>
    <dbReference type="NCBI Taxonomy" id="451379"/>
    <lineage>
        <taxon>Eukaryota</taxon>
        <taxon>Metazoa</taxon>
        <taxon>Ecdysozoa</taxon>
        <taxon>Nematoda</taxon>
        <taxon>Chromadorea</taxon>
        <taxon>Rhabditida</taxon>
        <taxon>Spirurina</taxon>
        <taxon>Oxyuridomorpha</taxon>
        <taxon>Oxyuroidea</taxon>
        <taxon>Oxyuridae</taxon>
        <taxon>Syphacia</taxon>
    </lineage>
</organism>
<comment type="similarity">
    <text evidence="2">Belongs to the IL-17 family.</text>
</comment>
<accession>A0A0N5A7L5</accession>
<feature type="region of interest" description="Disordered" evidence="5">
    <location>
        <begin position="1"/>
        <end position="28"/>
    </location>
</feature>
<evidence type="ECO:0000313" key="7">
    <source>
        <dbReference type="WBParaSite" id="SMUV_0000001901-mRNA-1"/>
    </source>
</evidence>
<dbReference type="Gene3D" id="2.10.90.10">
    <property type="entry name" value="Cystine-knot cytokines"/>
    <property type="match status" value="1"/>
</dbReference>
<dbReference type="AlphaFoldDB" id="A0A0N5A7L5"/>
<proteinExistence type="inferred from homology"/>
<name>A0A0N5A7L5_9BILA</name>
<evidence type="ECO:0000313" key="6">
    <source>
        <dbReference type="Proteomes" id="UP000046393"/>
    </source>
</evidence>
<evidence type="ECO:0000256" key="2">
    <source>
        <dbReference type="ARBA" id="ARBA00007236"/>
    </source>
</evidence>
<dbReference type="Proteomes" id="UP000046393">
    <property type="component" value="Unplaced"/>
</dbReference>
<evidence type="ECO:0000256" key="4">
    <source>
        <dbReference type="ARBA" id="ARBA00022729"/>
    </source>
</evidence>
<reference evidence="7" key="1">
    <citation type="submission" date="2017-02" db="UniProtKB">
        <authorList>
            <consortium name="WormBaseParasite"/>
        </authorList>
    </citation>
    <scope>IDENTIFICATION</scope>
</reference>
<dbReference type="GO" id="GO:0005125">
    <property type="term" value="F:cytokine activity"/>
    <property type="evidence" value="ECO:0007669"/>
    <property type="project" value="InterPro"/>
</dbReference>
<evidence type="ECO:0000256" key="5">
    <source>
        <dbReference type="SAM" id="MobiDB-lite"/>
    </source>
</evidence>
<feature type="compositionally biased region" description="Basic and acidic residues" evidence="5">
    <location>
        <begin position="1"/>
        <end position="11"/>
    </location>
</feature>
<evidence type="ECO:0000256" key="1">
    <source>
        <dbReference type="ARBA" id="ARBA00004613"/>
    </source>
</evidence>
<dbReference type="GO" id="GO:0005576">
    <property type="term" value="C:extracellular region"/>
    <property type="evidence" value="ECO:0007669"/>
    <property type="project" value="UniProtKB-SubCell"/>
</dbReference>
<dbReference type="InterPro" id="IPR010345">
    <property type="entry name" value="IL-17_fam"/>
</dbReference>
<dbReference type="Pfam" id="PF06083">
    <property type="entry name" value="IL17"/>
    <property type="match status" value="1"/>
</dbReference>
<dbReference type="WBParaSite" id="SMUV_0000001901-mRNA-1">
    <property type="protein sequence ID" value="SMUV_0000001901-mRNA-1"/>
    <property type="gene ID" value="SMUV_0000001901"/>
</dbReference>
<comment type="subcellular location">
    <subcellularLocation>
        <location evidence="1">Secreted</location>
    </subcellularLocation>
</comment>
<keyword evidence="6" id="KW-1185">Reference proteome</keyword>
<dbReference type="InterPro" id="IPR029034">
    <property type="entry name" value="Cystine-knot_cytokine"/>
</dbReference>
<protein>
    <submittedName>
        <fullName evidence="7">Protein trunk</fullName>
    </submittedName>
</protein>
<sequence>MASAAVHDRHSGRTIGDTPSRNRRSFESTEECLYRRKNEDIGHHKTFTEWFHFKNSSHYLPFLPVYPTTLRSFNNGEFVNDEPLTEPSGNECRYNPKDVVAETSPTHDRALCQYRYYLDYDPKRIPSTLPSVKCNCDRFYLDAKISFQCEEEHYDVRVLVFDESCKRAKIKWHRIAVGCAPVYTPGGRSLSGTTRTQVMFDINENKDTK</sequence>
<keyword evidence="4" id="KW-0732">Signal</keyword>